<evidence type="ECO:0000256" key="3">
    <source>
        <dbReference type="ARBA" id="ARBA00011258"/>
    </source>
</evidence>
<feature type="binding site" evidence="5">
    <location>
        <position position="339"/>
    </location>
    <ligand>
        <name>L-glutamate</name>
        <dbReference type="ChEBI" id="CHEBI:29985"/>
    </ligand>
</feature>
<protein>
    <recommendedName>
        <fullName evidence="11">Glutamine synthetase</fullName>
        <ecNumber evidence="11">6.3.1.2</ecNumber>
    </recommendedName>
</protein>
<feature type="binding site" evidence="5">
    <location>
        <position position="327"/>
    </location>
    <ligand>
        <name>L-glutamate</name>
        <dbReference type="ChEBI" id="CHEBI:29985"/>
    </ligand>
</feature>
<comment type="similarity">
    <text evidence="2 9 10">Belongs to the glutamine synthetase family.</text>
</comment>
<feature type="modified residue" description="O-AMP-tyrosine" evidence="8">
    <location>
        <position position="397"/>
    </location>
</feature>
<proteinExistence type="inferred from homology"/>
<keyword evidence="8" id="KW-0597">Phosphoprotein</keyword>
<feature type="binding site" evidence="5">
    <location>
        <position position="321"/>
    </location>
    <ligand>
        <name>L-glutamate</name>
        <dbReference type="ChEBI" id="CHEBI:29985"/>
    </ligand>
</feature>
<dbReference type="PANTHER" id="PTHR43407">
    <property type="entry name" value="GLUTAMINE SYNTHETASE"/>
    <property type="match status" value="1"/>
</dbReference>
<keyword evidence="6 11" id="KW-0547">Nucleotide-binding</keyword>
<dbReference type="RefSeq" id="WP_155039579.1">
    <property type="nucleotide sequence ID" value="NZ_JBHGCD010000010.1"/>
</dbReference>
<dbReference type="InterPro" id="IPR027302">
    <property type="entry name" value="Gln_synth_N_conserv_site"/>
</dbReference>
<dbReference type="InterPro" id="IPR004809">
    <property type="entry name" value="Gln_synth_I"/>
</dbReference>
<evidence type="ECO:0000256" key="5">
    <source>
        <dbReference type="PIRSR" id="PIRSR604809-1"/>
    </source>
</evidence>
<dbReference type="Gene3D" id="3.30.590.10">
    <property type="entry name" value="Glutamine synthetase/guanido kinase, catalytic domain"/>
    <property type="match status" value="1"/>
</dbReference>
<keyword evidence="4" id="KW-0535">Nitrogen fixation</keyword>
<feature type="binding site" evidence="7">
    <location>
        <position position="269"/>
    </location>
    <ligand>
        <name>Mg(2+)</name>
        <dbReference type="ChEBI" id="CHEBI:18420"/>
        <label>1</label>
    </ligand>
</feature>
<dbReference type="GO" id="GO:0016020">
    <property type="term" value="C:membrane"/>
    <property type="evidence" value="ECO:0007669"/>
    <property type="project" value="TreeGrafter"/>
</dbReference>
<feature type="binding site" evidence="5">
    <location>
        <position position="359"/>
    </location>
    <ligand>
        <name>L-glutamate</name>
        <dbReference type="ChEBI" id="CHEBI:29985"/>
    </ligand>
</feature>
<dbReference type="GO" id="GO:0005524">
    <property type="term" value="F:ATP binding"/>
    <property type="evidence" value="ECO:0007669"/>
    <property type="project" value="UniProtKB-KW"/>
</dbReference>
<accession>A0A844HKW2</accession>
<keyword evidence="11 14" id="KW-0436">Ligase</keyword>
<keyword evidence="15" id="KW-1185">Reference proteome</keyword>
<gene>
    <name evidence="14" type="primary">glnA</name>
    <name evidence="14" type="ORF">GL300_10475</name>
</gene>
<dbReference type="InterPro" id="IPR027303">
    <property type="entry name" value="Gln_synth_gly_rich_site"/>
</dbReference>
<dbReference type="PROSITE" id="PS00180">
    <property type="entry name" value="GLNA_1"/>
    <property type="match status" value="1"/>
</dbReference>
<feature type="binding site" evidence="6">
    <location>
        <position position="339"/>
    </location>
    <ligand>
        <name>ATP</name>
        <dbReference type="ChEBI" id="CHEBI:30616"/>
    </ligand>
</feature>
<evidence type="ECO:0000256" key="6">
    <source>
        <dbReference type="PIRSR" id="PIRSR604809-2"/>
    </source>
</evidence>
<dbReference type="SMART" id="SM01230">
    <property type="entry name" value="Gln-synt_C"/>
    <property type="match status" value="1"/>
</dbReference>
<dbReference type="PANTHER" id="PTHR43407:SF2">
    <property type="entry name" value="GLUTAMINE SYNTHETASE"/>
    <property type="match status" value="1"/>
</dbReference>
<evidence type="ECO:0000256" key="8">
    <source>
        <dbReference type="PIRSR" id="PIRSR604809-50"/>
    </source>
</evidence>
<dbReference type="GO" id="GO:0046872">
    <property type="term" value="F:metal ion binding"/>
    <property type="evidence" value="ECO:0007669"/>
    <property type="project" value="UniProtKB-KW"/>
</dbReference>
<comment type="subunit">
    <text evidence="3">Oligomer of 12 subunits arranged in the form of two hexameric ring.</text>
</comment>
<evidence type="ECO:0000256" key="10">
    <source>
        <dbReference type="RuleBase" id="RU000384"/>
    </source>
</evidence>
<dbReference type="NCBIfam" id="TIGR00653">
    <property type="entry name" value="GlnA"/>
    <property type="match status" value="1"/>
</dbReference>
<feature type="binding site" evidence="7">
    <location>
        <position position="132"/>
    </location>
    <ligand>
        <name>Mg(2+)</name>
        <dbReference type="ChEBI" id="CHEBI:18420"/>
        <label>1</label>
    </ligand>
</feature>
<evidence type="ECO:0000313" key="15">
    <source>
        <dbReference type="Proteomes" id="UP000449846"/>
    </source>
</evidence>
<evidence type="ECO:0000256" key="7">
    <source>
        <dbReference type="PIRSR" id="PIRSR604809-3"/>
    </source>
</evidence>
<dbReference type="AlphaFoldDB" id="A0A844HKW2"/>
<evidence type="ECO:0000313" key="14">
    <source>
        <dbReference type="EMBL" id="MTH59638.1"/>
    </source>
</evidence>
<dbReference type="EC" id="6.3.1.2" evidence="11"/>
<reference evidence="14 15" key="1">
    <citation type="submission" date="2019-11" db="EMBL/GenBank/DDBJ databases">
        <authorList>
            <person name="Dong K."/>
        </authorList>
    </citation>
    <scope>NUCLEOTIDE SEQUENCE [LARGE SCALE GENOMIC DNA]</scope>
    <source>
        <strain evidence="14 15">NBRC 112902</strain>
    </source>
</reference>
<feature type="binding site" evidence="7">
    <location>
        <position position="357"/>
    </location>
    <ligand>
        <name>Mg(2+)</name>
        <dbReference type="ChEBI" id="CHEBI:18420"/>
        <label>1</label>
    </ligand>
</feature>
<evidence type="ECO:0000256" key="9">
    <source>
        <dbReference type="PROSITE-ProRule" id="PRU01330"/>
    </source>
</evidence>
<evidence type="ECO:0000256" key="11">
    <source>
        <dbReference type="RuleBase" id="RU004356"/>
    </source>
</evidence>
<organism evidence="14 15">
    <name type="scientific">Paracoccus litorisediminis</name>
    <dbReference type="NCBI Taxonomy" id="2006130"/>
    <lineage>
        <taxon>Bacteria</taxon>
        <taxon>Pseudomonadati</taxon>
        <taxon>Pseudomonadota</taxon>
        <taxon>Alphaproteobacteria</taxon>
        <taxon>Rhodobacterales</taxon>
        <taxon>Paracoccaceae</taxon>
        <taxon>Paracoccus</taxon>
    </lineage>
</organism>
<dbReference type="InterPro" id="IPR014746">
    <property type="entry name" value="Gln_synth/guanido_kin_cat_dom"/>
</dbReference>
<dbReference type="Gene3D" id="3.10.20.70">
    <property type="entry name" value="Glutamine synthetase, N-terminal domain"/>
    <property type="match status" value="1"/>
</dbReference>
<dbReference type="PROSITE" id="PS51986">
    <property type="entry name" value="GS_BETA_GRASP"/>
    <property type="match status" value="1"/>
</dbReference>
<feature type="binding site" evidence="6">
    <location>
        <position position="208"/>
    </location>
    <ligand>
        <name>ATP</name>
        <dbReference type="ChEBI" id="CHEBI:30616"/>
    </ligand>
</feature>
<evidence type="ECO:0000256" key="1">
    <source>
        <dbReference type="ARBA" id="ARBA00003117"/>
    </source>
</evidence>
<dbReference type="SUPFAM" id="SSF55931">
    <property type="entry name" value="Glutamine synthetase/guanido kinase"/>
    <property type="match status" value="1"/>
</dbReference>
<evidence type="ECO:0000259" key="12">
    <source>
        <dbReference type="PROSITE" id="PS51986"/>
    </source>
</evidence>
<dbReference type="Proteomes" id="UP000449846">
    <property type="component" value="Unassembled WGS sequence"/>
</dbReference>
<dbReference type="GO" id="GO:0005737">
    <property type="term" value="C:cytoplasm"/>
    <property type="evidence" value="ECO:0007669"/>
    <property type="project" value="TreeGrafter"/>
</dbReference>
<feature type="binding site" evidence="5">
    <location>
        <begin position="264"/>
        <end position="265"/>
    </location>
    <ligand>
        <name>L-glutamate</name>
        <dbReference type="ChEBI" id="CHEBI:29985"/>
    </ligand>
</feature>
<dbReference type="PROSITE" id="PS51987">
    <property type="entry name" value="GS_CATALYTIC"/>
    <property type="match status" value="1"/>
</dbReference>
<comment type="function">
    <text evidence="1">Catalyzes the ATP-dependent biosynthesis of glutamine from glutamate and ammonia.</text>
</comment>
<dbReference type="GO" id="GO:0006542">
    <property type="term" value="P:glutamine biosynthetic process"/>
    <property type="evidence" value="ECO:0007669"/>
    <property type="project" value="InterPro"/>
</dbReference>
<comment type="caution">
    <text evidence="14">The sequence shown here is derived from an EMBL/GenBank/DDBJ whole genome shotgun (WGS) entry which is preliminary data.</text>
</comment>
<dbReference type="OrthoDB" id="9807095at2"/>
<dbReference type="GO" id="GO:0004356">
    <property type="term" value="F:glutamine synthetase activity"/>
    <property type="evidence" value="ECO:0007669"/>
    <property type="project" value="UniProtKB-EC"/>
</dbReference>
<dbReference type="EMBL" id="WMIG01000004">
    <property type="protein sequence ID" value="MTH59638.1"/>
    <property type="molecule type" value="Genomic_DNA"/>
</dbReference>
<dbReference type="GO" id="GO:0019740">
    <property type="term" value="P:nitrogen utilization"/>
    <property type="evidence" value="ECO:0007669"/>
    <property type="project" value="TreeGrafter"/>
</dbReference>
<dbReference type="PROSITE" id="PS00181">
    <property type="entry name" value="GLNA_ATP"/>
    <property type="match status" value="1"/>
</dbReference>
<dbReference type="Pfam" id="PF03951">
    <property type="entry name" value="Gln-synt_N"/>
    <property type="match status" value="1"/>
</dbReference>
<evidence type="ECO:0000256" key="2">
    <source>
        <dbReference type="ARBA" id="ARBA00009897"/>
    </source>
</evidence>
<keyword evidence="7" id="KW-0460">Magnesium</keyword>
<dbReference type="InterPro" id="IPR008146">
    <property type="entry name" value="Gln_synth_cat_dom"/>
</dbReference>
<keyword evidence="7" id="KW-0479">Metal-binding</keyword>
<comment type="cofactor">
    <cofactor evidence="7">
        <name>Mg(2+)</name>
        <dbReference type="ChEBI" id="CHEBI:18420"/>
    </cofactor>
    <text evidence="7">Binds 2 Mg(2+) ions per subunit.</text>
</comment>
<feature type="binding site" evidence="7">
    <location>
        <position position="213"/>
    </location>
    <ligand>
        <name>Mg(2+)</name>
        <dbReference type="ChEBI" id="CHEBI:18420"/>
        <label>1</label>
    </ligand>
</feature>
<dbReference type="Pfam" id="PF00120">
    <property type="entry name" value="Gln-synt_C"/>
    <property type="match status" value="1"/>
</dbReference>
<feature type="binding site" evidence="7">
    <location>
        <position position="130"/>
    </location>
    <ligand>
        <name>Mg(2+)</name>
        <dbReference type="ChEBI" id="CHEBI:18420"/>
        <label>1</label>
    </ligand>
</feature>
<feature type="binding site" evidence="6">
    <location>
        <position position="352"/>
    </location>
    <ligand>
        <name>ATP</name>
        <dbReference type="ChEBI" id="CHEBI:30616"/>
    </ligand>
</feature>
<name>A0A844HKW2_9RHOB</name>
<dbReference type="SUPFAM" id="SSF54368">
    <property type="entry name" value="Glutamine synthetase, N-terminal domain"/>
    <property type="match status" value="1"/>
</dbReference>
<feature type="domain" description="GS catalytic" evidence="13">
    <location>
        <begin position="105"/>
        <end position="468"/>
    </location>
</feature>
<sequence length="468" mass="52001">MQVKDVLDLMKAEDVEYVDVRFTDPKGKLQHVTLVADLVDEDFFEEGFMFDGSSIAGWKSIDQSDMKLILDPASAYIDPFYAEKTLCVHCNVVEPDTGEAYSRDPRGTAVKAEAYLKASGIGDVAYFGPEAEFFLFDDVKYQITPQKVSFEIDAVDAAWNTDSSYEDGNLGHRAAHKGGYFPVNPIDAAQDIRGEMLSTMKRMGIKVDKHHHEVATAQHELGMIFGGLVQQADNIQKYKYVIHNVAAAYGKSATFMPKPMKGDNGSGMHVNMSIWKDGKPLFAGDKYADLSQEALWFIGGIIKHAKALNALTNPGTNSYKRLIPGFEAPVLLAYSARNRSGAVRIPWTESPKAKRVEARFPDPSANPYLAFAGLLMAGIDGIKNKIDPGPASDKDLYDLPPEELAEIPTVCGSLREALEELEKDMDFLLAGDVFTRDQLEGYIKLKWEEVYAYEHTPHPIEYAMYYSC</sequence>
<feature type="binding site" evidence="7">
    <location>
        <position position="220"/>
    </location>
    <ligand>
        <name>Mg(2+)</name>
        <dbReference type="ChEBI" id="CHEBI:18420"/>
        <label>1</label>
    </ligand>
</feature>
<evidence type="ECO:0000259" key="13">
    <source>
        <dbReference type="PROSITE" id="PS51987"/>
    </source>
</evidence>
<comment type="catalytic activity">
    <reaction evidence="11">
        <text>L-glutamate + NH4(+) + ATP = L-glutamine + ADP + phosphate + H(+)</text>
        <dbReference type="Rhea" id="RHEA:16169"/>
        <dbReference type="ChEBI" id="CHEBI:15378"/>
        <dbReference type="ChEBI" id="CHEBI:28938"/>
        <dbReference type="ChEBI" id="CHEBI:29985"/>
        <dbReference type="ChEBI" id="CHEBI:30616"/>
        <dbReference type="ChEBI" id="CHEBI:43474"/>
        <dbReference type="ChEBI" id="CHEBI:58359"/>
        <dbReference type="ChEBI" id="CHEBI:456216"/>
        <dbReference type="EC" id="6.3.1.2"/>
    </reaction>
</comment>
<evidence type="ECO:0000256" key="4">
    <source>
        <dbReference type="ARBA" id="ARBA00023231"/>
    </source>
</evidence>
<feature type="domain" description="GS beta-grasp" evidence="12">
    <location>
        <begin position="13"/>
        <end position="97"/>
    </location>
</feature>
<keyword evidence="6 11" id="KW-0067">ATP-binding</keyword>
<dbReference type="InterPro" id="IPR008147">
    <property type="entry name" value="Gln_synt_N"/>
</dbReference>
<dbReference type="FunFam" id="3.30.590.10:FF:000001">
    <property type="entry name" value="Glutamine synthetase"/>
    <property type="match status" value="1"/>
</dbReference>
<dbReference type="InterPro" id="IPR036651">
    <property type="entry name" value="Gln_synt_N_sf"/>
</dbReference>